<dbReference type="EnsemblMetazoa" id="CPIJ013036-RA">
    <property type="protein sequence ID" value="CPIJ013036-PA"/>
    <property type="gene ID" value="CPIJ013036"/>
</dbReference>
<evidence type="ECO:0000256" key="1">
    <source>
        <dbReference type="ARBA" id="ARBA00004496"/>
    </source>
</evidence>
<feature type="compositionally biased region" description="Polar residues" evidence="3">
    <location>
        <begin position="348"/>
        <end position="358"/>
    </location>
</feature>
<dbReference type="AlphaFoldDB" id="B0X0F2"/>
<evidence type="ECO:0000256" key="3">
    <source>
        <dbReference type="SAM" id="MobiDB-lite"/>
    </source>
</evidence>
<comment type="subcellular location">
    <subcellularLocation>
        <location evidence="1">Cytoplasm</location>
    </subcellularLocation>
</comment>
<sequence length="492" mass="54014">MTAKLCRISYTIHVSVLRSAVSKPLHSYANGEYVNFHLMRRQKTSMALALTSEDAADSPPISTLYDPKVCISIFTKRSLPIRPELIDRTYQELDNKIDPTADIGQSLQNIFLLSDIGIVQMLQCATSGCFYFYQATDGQPLYLLSMETRLLQAMYEGLDKGPLNITGKIIQKDSCSMSEDLRKRLGPARFRSAPTSISLPCVKSYDFSMEPTLETYSGTYPHPPSHRLALMLSTSSRWPFLGTTSSTNAFGTPASKLLHVTGSKMSVAPLAESQRRSGIISAIDADEKLLERRPPEDPWRRQSPPSPPCNDLPLILTRSNFSPNAKWTKPCLAPSCKEWNTREGPLCGNTSGTLSSNPRSRHHTGTASSRRWPNHPNHPPNRLLSLCHGHTPPHGTVFLRRSASPADCISFVNTVLAGDVATSPRKHLSPVPPSTLSKHSSPPAIRSMYFTTGRSPLAIRSTKTSSSGRWQVSLAIPRPPVVAGTVAPNAKS</sequence>
<evidence type="ECO:0000313" key="4">
    <source>
        <dbReference type="EMBL" id="EDS38113.1"/>
    </source>
</evidence>
<feature type="compositionally biased region" description="Basic and acidic residues" evidence="3">
    <location>
        <begin position="286"/>
        <end position="300"/>
    </location>
</feature>
<dbReference type="PANTHER" id="PTHR12983">
    <property type="entry name" value="RING FINGER 10 FAMILY MEMBER"/>
    <property type="match status" value="1"/>
</dbReference>
<dbReference type="HOGENOM" id="CLU_554614_0_0_1"/>
<keyword evidence="6" id="KW-1185">Reference proteome</keyword>
<protein>
    <submittedName>
        <fullName evidence="4 5">Uncharacterized protein</fullName>
    </submittedName>
</protein>
<dbReference type="InterPro" id="IPR039739">
    <property type="entry name" value="MAG2/RNF10"/>
</dbReference>
<dbReference type="VEuPathDB" id="VectorBase:CQUJHB013497"/>
<dbReference type="PANTHER" id="PTHR12983:SF9">
    <property type="entry name" value="E3 UBIQUITIN-PROTEIN LIGASE RNF10"/>
    <property type="match status" value="1"/>
</dbReference>
<dbReference type="VEuPathDB" id="VectorBase:CPIJ013036"/>
<evidence type="ECO:0000256" key="2">
    <source>
        <dbReference type="ARBA" id="ARBA00022490"/>
    </source>
</evidence>
<evidence type="ECO:0000313" key="6">
    <source>
        <dbReference type="Proteomes" id="UP000002320"/>
    </source>
</evidence>
<reference evidence="5" key="2">
    <citation type="submission" date="2020-05" db="UniProtKB">
        <authorList>
            <consortium name="EnsemblMetazoa"/>
        </authorList>
    </citation>
    <scope>IDENTIFICATION</scope>
    <source>
        <strain evidence="5">JHB</strain>
    </source>
</reference>
<organism>
    <name type="scientific">Culex quinquefasciatus</name>
    <name type="common">Southern house mosquito</name>
    <name type="synonym">Culex pungens</name>
    <dbReference type="NCBI Taxonomy" id="7176"/>
    <lineage>
        <taxon>Eukaryota</taxon>
        <taxon>Metazoa</taxon>
        <taxon>Ecdysozoa</taxon>
        <taxon>Arthropoda</taxon>
        <taxon>Hexapoda</taxon>
        <taxon>Insecta</taxon>
        <taxon>Pterygota</taxon>
        <taxon>Neoptera</taxon>
        <taxon>Endopterygota</taxon>
        <taxon>Diptera</taxon>
        <taxon>Nematocera</taxon>
        <taxon>Culicoidea</taxon>
        <taxon>Culicidae</taxon>
        <taxon>Culicinae</taxon>
        <taxon>Culicini</taxon>
        <taxon>Culex</taxon>
        <taxon>Culex</taxon>
    </lineage>
</organism>
<evidence type="ECO:0000313" key="5">
    <source>
        <dbReference type="EnsemblMetazoa" id="CPIJ013036-PA"/>
    </source>
</evidence>
<accession>B0X0F2</accession>
<dbReference type="GO" id="GO:0045944">
    <property type="term" value="P:positive regulation of transcription by RNA polymerase II"/>
    <property type="evidence" value="ECO:0007669"/>
    <property type="project" value="TreeGrafter"/>
</dbReference>
<gene>
    <name evidence="5" type="primary">6045832</name>
    <name evidence="4" type="ORF">CpipJ_CPIJ013036</name>
</gene>
<name>B0X0F2_CULQU</name>
<keyword evidence="2" id="KW-0963">Cytoplasm</keyword>
<dbReference type="Proteomes" id="UP000002320">
    <property type="component" value="Unassembled WGS sequence"/>
</dbReference>
<feature type="region of interest" description="Disordered" evidence="3">
    <location>
        <begin position="423"/>
        <end position="443"/>
    </location>
</feature>
<dbReference type="GO" id="GO:0000976">
    <property type="term" value="F:transcription cis-regulatory region binding"/>
    <property type="evidence" value="ECO:0007669"/>
    <property type="project" value="TreeGrafter"/>
</dbReference>
<proteinExistence type="predicted"/>
<dbReference type="KEGG" id="cqu:CpipJ_CPIJ013036"/>
<dbReference type="OrthoDB" id="10064108at2759"/>
<dbReference type="GO" id="GO:0005737">
    <property type="term" value="C:cytoplasm"/>
    <property type="evidence" value="ECO:0007669"/>
    <property type="project" value="UniProtKB-SubCell"/>
</dbReference>
<dbReference type="InParanoid" id="B0X0F2"/>
<feature type="region of interest" description="Disordered" evidence="3">
    <location>
        <begin position="347"/>
        <end position="381"/>
    </location>
</feature>
<dbReference type="EMBL" id="DS232235">
    <property type="protein sequence ID" value="EDS38113.1"/>
    <property type="molecule type" value="Genomic_DNA"/>
</dbReference>
<feature type="region of interest" description="Disordered" evidence="3">
    <location>
        <begin position="286"/>
        <end position="310"/>
    </location>
</feature>
<reference evidence="4" key="1">
    <citation type="submission" date="2007-03" db="EMBL/GenBank/DDBJ databases">
        <title>Annotation of Culex pipiens quinquefasciatus.</title>
        <authorList>
            <consortium name="The Broad Institute Genome Sequencing Platform"/>
            <person name="Atkinson P.W."/>
            <person name="Hemingway J."/>
            <person name="Christensen B.M."/>
            <person name="Higgs S."/>
            <person name="Kodira C."/>
            <person name="Hannick L."/>
            <person name="Megy K."/>
            <person name="O'Leary S."/>
            <person name="Pearson M."/>
            <person name="Haas B.J."/>
            <person name="Mauceli E."/>
            <person name="Wortman J.R."/>
            <person name="Lee N.H."/>
            <person name="Guigo R."/>
            <person name="Stanke M."/>
            <person name="Alvarado L."/>
            <person name="Amedeo P."/>
            <person name="Antoine C.H."/>
            <person name="Arensburger P."/>
            <person name="Bidwell S.L."/>
            <person name="Crawford M."/>
            <person name="Camaro F."/>
            <person name="Devon K."/>
            <person name="Engels R."/>
            <person name="Hammond M."/>
            <person name="Howarth C."/>
            <person name="Koehrsen M."/>
            <person name="Lawson D."/>
            <person name="Montgomery P."/>
            <person name="Nene V."/>
            <person name="Nusbaum C."/>
            <person name="Puiu D."/>
            <person name="Romero-Severson J."/>
            <person name="Severson D.W."/>
            <person name="Shumway M."/>
            <person name="Sisk P."/>
            <person name="Stolte C."/>
            <person name="Zeng Q."/>
            <person name="Eisenstadt E."/>
            <person name="Fraser-Liggett C."/>
            <person name="Strausberg R."/>
            <person name="Galagan J."/>
            <person name="Birren B."/>
            <person name="Collins F.H."/>
        </authorList>
    </citation>
    <scope>NUCLEOTIDE SEQUENCE [LARGE SCALE GENOMIC DNA]</scope>
    <source>
        <strain evidence="4">JHB</strain>
    </source>
</reference>